<sequence>MIIKDLKNKINFSALFKITAVLFLAFFVTSCSKKVEVKGKLTNSNPLERIEFIESSGVATLPLVNLGLDKNGNFEGSFDAPKSGMYVITFAGKQGMIYLKGGEKVNITGDAAQFPTEYAVTGDAKNNNDFIKNSQLFLDSYAAKLSMQEIIMKGEPAFLSEAKRINEELSKNIDENAKKYDADKEAVQWKKDELTTSILGLLSQYKVNHGQTIQNPSFKVSKNLLDYENTLKENNDRLVENHPQYRNYLLSTMTEEFQKYSAAHNTTGQLSPSQIFADLLKTKKDMSQTTKDYLLAYVIAQSDLTMNSTKESTAKVNKIIDSEIKNEAVKKDLKQIEFVISGLKEGDALPKSDLVKADGSKYSLSDLKGKPTLVMFYASWNPRIATSTLPVLNEVVNFYKSKIDFAYINLDDSKEQFQKSSSAMLKGLPGVNAYAEGGLNSEFAKNFGLYGFKLPGFLVLDKDGKIAGHYFVNLGDPEIVTILTKVSGLKAPEMAPQMPQMMPGMQQNAQPQQAPQSQPQPTK</sequence>
<accession>A0A1I3GQR8</accession>
<keyword evidence="4" id="KW-1185">Reference proteome</keyword>
<reference evidence="3 4" key="1">
    <citation type="submission" date="2016-10" db="EMBL/GenBank/DDBJ databases">
        <authorList>
            <person name="de Groot N.N."/>
        </authorList>
    </citation>
    <scope>NUCLEOTIDE SEQUENCE [LARGE SCALE GENOMIC DNA]</scope>
    <source>
        <strain evidence="3 4">DSM 26000</strain>
    </source>
</reference>
<dbReference type="Gene3D" id="3.40.30.10">
    <property type="entry name" value="Glutaredoxin"/>
    <property type="match status" value="1"/>
</dbReference>
<dbReference type="RefSeq" id="WP_090080117.1">
    <property type="nucleotide sequence ID" value="NZ_FOQT01000003.1"/>
</dbReference>
<dbReference type="Proteomes" id="UP000198931">
    <property type="component" value="Unassembled WGS sequence"/>
</dbReference>
<dbReference type="PANTHER" id="PTHR42852">
    <property type="entry name" value="THIOL:DISULFIDE INTERCHANGE PROTEIN DSBE"/>
    <property type="match status" value="1"/>
</dbReference>
<dbReference type="Pfam" id="PF08534">
    <property type="entry name" value="Redoxin"/>
    <property type="match status" value="1"/>
</dbReference>
<dbReference type="InterPro" id="IPR036249">
    <property type="entry name" value="Thioredoxin-like_sf"/>
</dbReference>
<dbReference type="InterPro" id="IPR013766">
    <property type="entry name" value="Thioredoxin_domain"/>
</dbReference>
<dbReference type="PANTHER" id="PTHR42852:SF13">
    <property type="entry name" value="PROTEIN DIPZ"/>
    <property type="match status" value="1"/>
</dbReference>
<dbReference type="CDD" id="cd02966">
    <property type="entry name" value="TlpA_like_family"/>
    <property type="match status" value="1"/>
</dbReference>
<evidence type="ECO:0000313" key="4">
    <source>
        <dbReference type="Proteomes" id="UP000198931"/>
    </source>
</evidence>
<dbReference type="InterPro" id="IPR050553">
    <property type="entry name" value="Thioredoxin_ResA/DsbE_sf"/>
</dbReference>
<dbReference type="GO" id="GO:0016491">
    <property type="term" value="F:oxidoreductase activity"/>
    <property type="evidence" value="ECO:0007669"/>
    <property type="project" value="InterPro"/>
</dbReference>
<protein>
    <submittedName>
        <fullName evidence="3">Thiol-disulfide isomerase or thioredoxin</fullName>
    </submittedName>
</protein>
<proteinExistence type="predicted"/>
<dbReference type="STRING" id="1125876.SAMN05443292_1973"/>
<dbReference type="GO" id="GO:0016853">
    <property type="term" value="F:isomerase activity"/>
    <property type="evidence" value="ECO:0007669"/>
    <property type="project" value="UniProtKB-KW"/>
</dbReference>
<evidence type="ECO:0000256" key="1">
    <source>
        <dbReference type="SAM" id="MobiDB-lite"/>
    </source>
</evidence>
<dbReference type="OrthoDB" id="1272911at2"/>
<dbReference type="PROSITE" id="PS51352">
    <property type="entry name" value="THIOREDOXIN_2"/>
    <property type="match status" value="1"/>
</dbReference>
<feature type="region of interest" description="Disordered" evidence="1">
    <location>
        <begin position="495"/>
        <end position="523"/>
    </location>
</feature>
<gene>
    <name evidence="3" type="ORF">SAMN05443292_1973</name>
</gene>
<feature type="domain" description="Thioredoxin" evidence="2">
    <location>
        <begin position="343"/>
        <end position="491"/>
    </location>
</feature>
<keyword evidence="3" id="KW-0413">Isomerase</keyword>
<name>A0A1I3GQR8_9FLAO</name>
<dbReference type="AlphaFoldDB" id="A0A1I3GQR8"/>
<evidence type="ECO:0000313" key="3">
    <source>
        <dbReference type="EMBL" id="SFI25734.1"/>
    </source>
</evidence>
<dbReference type="EMBL" id="FOQT01000003">
    <property type="protein sequence ID" value="SFI25734.1"/>
    <property type="molecule type" value="Genomic_DNA"/>
</dbReference>
<evidence type="ECO:0000259" key="2">
    <source>
        <dbReference type="PROSITE" id="PS51352"/>
    </source>
</evidence>
<organism evidence="3 4">
    <name type="scientific">Halpernia frigidisoli</name>
    <dbReference type="NCBI Taxonomy" id="1125876"/>
    <lineage>
        <taxon>Bacteria</taxon>
        <taxon>Pseudomonadati</taxon>
        <taxon>Bacteroidota</taxon>
        <taxon>Flavobacteriia</taxon>
        <taxon>Flavobacteriales</taxon>
        <taxon>Weeksellaceae</taxon>
        <taxon>Chryseobacterium group</taxon>
        <taxon>Halpernia</taxon>
    </lineage>
</organism>
<dbReference type="PROSITE" id="PS51257">
    <property type="entry name" value="PROKAR_LIPOPROTEIN"/>
    <property type="match status" value="1"/>
</dbReference>
<dbReference type="InterPro" id="IPR013740">
    <property type="entry name" value="Redoxin"/>
</dbReference>
<dbReference type="SUPFAM" id="SSF52833">
    <property type="entry name" value="Thioredoxin-like"/>
    <property type="match status" value="1"/>
</dbReference>